<keyword evidence="14" id="KW-1185">Reference proteome</keyword>
<evidence type="ECO:0000313" key="13">
    <source>
        <dbReference type="EMBL" id="KAL0059633.1"/>
    </source>
</evidence>
<evidence type="ECO:0000256" key="6">
    <source>
        <dbReference type="ARBA" id="ARBA00022475"/>
    </source>
</evidence>
<accession>A0ABR2ZE74</accession>
<dbReference type="PANTHER" id="PTHR43294:SF21">
    <property type="entry name" value="CATION TRANSPORTING ATPASE"/>
    <property type="match status" value="1"/>
</dbReference>
<dbReference type="PANTHER" id="PTHR43294">
    <property type="entry name" value="SODIUM/POTASSIUM-TRANSPORTING ATPASE SUBUNIT ALPHA"/>
    <property type="match status" value="1"/>
</dbReference>
<comment type="caution">
    <text evidence="13">The sequence shown here is derived from an EMBL/GenBank/DDBJ whole genome shotgun (WGS) entry which is preliminary data.</text>
</comment>
<keyword evidence="10" id="KW-1133">Transmembrane helix</keyword>
<dbReference type="EMBL" id="JBBXMP010000214">
    <property type="protein sequence ID" value="KAL0059633.1"/>
    <property type="molecule type" value="Genomic_DNA"/>
</dbReference>
<evidence type="ECO:0000256" key="7">
    <source>
        <dbReference type="ARBA" id="ARBA00022895"/>
    </source>
</evidence>
<evidence type="ECO:0000259" key="12">
    <source>
        <dbReference type="Pfam" id="PF16686"/>
    </source>
</evidence>
<sequence length="333" mass="36751">MLARSFTPRVRHQEEDGTMSHFYEITSIVIKPPPNNIAKKIFFATFGGFGGLLLVASIICFIAWRPLGDPNPSLAKLALAVVLLIVIVIQAIFNLWQDYTTGRVMASIKNMLPSEIVVIRDGQVHKMPASELVSGDLVQLSMGNKIPADIRLIEVSSLSQSIARLECWDKLANVATDGGRRKKAHEEKYGTNDPSEIEHRSVQDAVEGKHFSAVVELIHREPFTSESKKLVLYVTDYTTNPFLSGTKLPAGIPPSLDGKVLKLALYDAHVQLSKHLKVGDFVSVRRMRITKNHTDGMSAKLGGEHPVEATCRTSTHKDLIAGLRRFLLVVLAV</sequence>
<dbReference type="InterPro" id="IPR008250">
    <property type="entry name" value="ATPase_P-typ_transduc_dom_A_sf"/>
</dbReference>
<keyword evidence="8" id="KW-0238">DNA-binding</keyword>
<evidence type="ECO:0000256" key="2">
    <source>
        <dbReference type="ARBA" id="ARBA00004574"/>
    </source>
</evidence>
<feature type="transmembrane region" description="Helical" evidence="10">
    <location>
        <begin position="41"/>
        <end position="65"/>
    </location>
</feature>
<keyword evidence="6" id="KW-1003">Cell membrane</keyword>
<feature type="domain" description="P-type ATPase A" evidence="11">
    <location>
        <begin position="111"/>
        <end position="157"/>
    </location>
</feature>
<comment type="similarity">
    <text evidence="4">Belongs to the telombin family.</text>
</comment>
<dbReference type="InterPro" id="IPR059000">
    <property type="entry name" value="ATPase_P-type_domA"/>
</dbReference>
<reference evidence="13 14" key="1">
    <citation type="submission" date="2024-05" db="EMBL/GenBank/DDBJ databases">
        <title>A draft genome resource for the thread blight pathogen Marasmius tenuissimus strain MS-2.</title>
        <authorList>
            <person name="Yulfo-Soto G.E."/>
            <person name="Baruah I.K."/>
            <person name="Amoako-Attah I."/>
            <person name="Bukari Y."/>
            <person name="Meinhardt L.W."/>
            <person name="Bailey B.A."/>
            <person name="Cohen S.P."/>
        </authorList>
    </citation>
    <scope>NUCLEOTIDE SEQUENCE [LARGE SCALE GENOMIC DNA]</scope>
    <source>
        <strain evidence="13 14">MS-2</strain>
    </source>
</reference>
<evidence type="ECO:0000259" key="11">
    <source>
        <dbReference type="Pfam" id="PF00122"/>
    </source>
</evidence>
<keyword evidence="7" id="KW-0779">Telomere</keyword>
<keyword evidence="10" id="KW-0812">Transmembrane</keyword>
<dbReference type="SUPFAM" id="SSF81665">
    <property type="entry name" value="Calcium ATPase, transmembrane domain M"/>
    <property type="match status" value="1"/>
</dbReference>
<dbReference type="InterPro" id="IPR023298">
    <property type="entry name" value="ATPase_P-typ_TM_dom_sf"/>
</dbReference>
<dbReference type="InterPro" id="IPR012340">
    <property type="entry name" value="NA-bd_OB-fold"/>
</dbReference>
<protein>
    <submittedName>
        <fullName evidence="13">Uncharacterized protein</fullName>
    </submittedName>
</protein>
<dbReference type="SUPFAM" id="SSF50249">
    <property type="entry name" value="Nucleic acid-binding proteins"/>
    <property type="match status" value="1"/>
</dbReference>
<evidence type="ECO:0000256" key="5">
    <source>
        <dbReference type="ARBA" id="ARBA00022454"/>
    </source>
</evidence>
<keyword evidence="9" id="KW-0539">Nucleus</keyword>
<dbReference type="InterPro" id="IPR032042">
    <property type="entry name" value="POT1PC"/>
</dbReference>
<name>A0ABR2ZE74_9AGAR</name>
<dbReference type="Gene3D" id="2.40.50.140">
    <property type="entry name" value="Nucleic acid-binding proteins"/>
    <property type="match status" value="1"/>
</dbReference>
<keyword evidence="10" id="KW-0472">Membrane</keyword>
<evidence type="ECO:0000256" key="10">
    <source>
        <dbReference type="SAM" id="Phobius"/>
    </source>
</evidence>
<proteinExistence type="inferred from homology"/>
<comment type="subcellular location">
    <subcellularLocation>
        <location evidence="3">Cell membrane</location>
        <topology evidence="3">Multi-pass membrane protein</topology>
    </subcellularLocation>
    <subcellularLocation>
        <location evidence="2">Chromosome</location>
        <location evidence="2">Telomere</location>
    </subcellularLocation>
    <subcellularLocation>
        <location evidence="1">Nucleus</location>
    </subcellularLocation>
</comment>
<feature type="domain" description="Protection of telomeres protein 1 ssDNA-binding" evidence="12">
    <location>
        <begin position="203"/>
        <end position="296"/>
    </location>
</feature>
<evidence type="ECO:0000256" key="1">
    <source>
        <dbReference type="ARBA" id="ARBA00004123"/>
    </source>
</evidence>
<dbReference type="Pfam" id="PF00122">
    <property type="entry name" value="E1-E2_ATPase"/>
    <property type="match status" value="1"/>
</dbReference>
<organism evidence="13 14">
    <name type="scientific">Marasmius tenuissimus</name>
    <dbReference type="NCBI Taxonomy" id="585030"/>
    <lineage>
        <taxon>Eukaryota</taxon>
        <taxon>Fungi</taxon>
        <taxon>Dikarya</taxon>
        <taxon>Basidiomycota</taxon>
        <taxon>Agaricomycotina</taxon>
        <taxon>Agaricomycetes</taxon>
        <taxon>Agaricomycetidae</taxon>
        <taxon>Agaricales</taxon>
        <taxon>Marasmiineae</taxon>
        <taxon>Marasmiaceae</taxon>
        <taxon>Marasmius</taxon>
    </lineage>
</organism>
<dbReference type="InterPro" id="IPR050510">
    <property type="entry name" value="Cation_transp_ATPase_P-type"/>
</dbReference>
<evidence type="ECO:0000256" key="3">
    <source>
        <dbReference type="ARBA" id="ARBA00004651"/>
    </source>
</evidence>
<dbReference type="Gene3D" id="1.20.1110.10">
    <property type="entry name" value="Calcium-transporting ATPase, transmembrane domain"/>
    <property type="match status" value="1"/>
</dbReference>
<dbReference type="Pfam" id="PF16686">
    <property type="entry name" value="POT1PC"/>
    <property type="match status" value="1"/>
</dbReference>
<dbReference type="SUPFAM" id="SSF81653">
    <property type="entry name" value="Calcium ATPase, transduction domain A"/>
    <property type="match status" value="1"/>
</dbReference>
<evidence type="ECO:0000313" key="14">
    <source>
        <dbReference type="Proteomes" id="UP001437256"/>
    </source>
</evidence>
<feature type="transmembrane region" description="Helical" evidence="10">
    <location>
        <begin position="77"/>
        <end position="96"/>
    </location>
</feature>
<dbReference type="Proteomes" id="UP001437256">
    <property type="component" value="Unassembled WGS sequence"/>
</dbReference>
<dbReference type="Gene3D" id="2.70.150.10">
    <property type="entry name" value="Calcium-transporting ATPase, cytoplasmic transduction domain A"/>
    <property type="match status" value="1"/>
</dbReference>
<evidence type="ECO:0000256" key="9">
    <source>
        <dbReference type="ARBA" id="ARBA00023242"/>
    </source>
</evidence>
<evidence type="ECO:0000256" key="4">
    <source>
        <dbReference type="ARBA" id="ARBA00008442"/>
    </source>
</evidence>
<gene>
    <name evidence="13" type="ORF">AAF712_013598</name>
</gene>
<keyword evidence="5" id="KW-0158">Chromosome</keyword>
<evidence type="ECO:0000256" key="8">
    <source>
        <dbReference type="ARBA" id="ARBA00023125"/>
    </source>
</evidence>